<dbReference type="InterPro" id="IPR004188">
    <property type="entry name" value="Phe-tRNA_ligase_II_N"/>
</dbReference>
<dbReference type="PANTHER" id="PTHR11538">
    <property type="entry name" value="PHENYLALANYL-TRNA SYNTHETASE"/>
    <property type="match status" value="1"/>
</dbReference>
<feature type="binding site" evidence="13">
    <location>
        <position position="275"/>
    </location>
    <ligand>
        <name>Mg(2+)</name>
        <dbReference type="ChEBI" id="CHEBI:18420"/>
        <note>shared with beta subunit</note>
    </ligand>
</feature>
<dbReference type="PROSITE" id="PS50862">
    <property type="entry name" value="AA_TRNA_LIGASE_II"/>
    <property type="match status" value="1"/>
</dbReference>
<protein>
    <recommendedName>
        <fullName evidence="13">Phenylalanine--tRNA ligase alpha subunit</fullName>
        <ecNumber evidence="13">6.1.1.20</ecNumber>
    </recommendedName>
    <alternativeName>
        <fullName evidence="13">Phenylalanyl-tRNA synthetase alpha subunit</fullName>
        <shortName evidence="13">PheRS</shortName>
    </alternativeName>
</protein>
<evidence type="ECO:0000256" key="3">
    <source>
        <dbReference type="ARBA" id="ARBA00011209"/>
    </source>
</evidence>
<dbReference type="GO" id="GO:0000049">
    <property type="term" value="F:tRNA binding"/>
    <property type="evidence" value="ECO:0007669"/>
    <property type="project" value="InterPro"/>
</dbReference>
<evidence type="ECO:0000256" key="1">
    <source>
        <dbReference type="ARBA" id="ARBA00004496"/>
    </source>
</evidence>
<proteinExistence type="inferred from homology"/>
<name>A0AA48GZZ9_9BACT</name>
<dbReference type="Pfam" id="PF02912">
    <property type="entry name" value="Phe_tRNA-synt_N"/>
    <property type="match status" value="1"/>
</dbReference>
<comment type="cofactor">
    <cofactor evidence="13">
        <name>Mg(2+)</name>
        <dbReference type="ChEBI" id="CHEBI:18420"/>
    </cofactor>
    <text evidence="13">Binds 2 magnesium ions per tetramer.</text>
</comment>
<keyword evidence="16" id="KW-1185">Reference proteome</keyword>
<dbReference type="SUPFAM" id="SSF55681">
    <property type="entry name" value="Class II aaRS and biotin synthetases"/>
    <property type="match status" value="1"/>
</dbReference>
<keyword evidence="9 13" id="KW-0460">Magnesium</keyword>
<dbReference type="CDD" id="cd00496">
    <property type="entry name" value="PheRS_alpha_core"/>
    <property type="match status" value="1"/>
</dbReference>
<dbReference type="GO" id="GO:0000287">
    <property type="term" value="F:magnesium ion binding"/>
    <property type="evidence" value="ECO:0007669"/>
    <property type="project" value="UniProtKB-UniRule"/>
</dbReference>
<dbReference type="GO" id="GO:0005524">
    <property type="term" value="F:ATP binding"/>
    <property type="evidence" value="ECO:0007669"/>
    <property type="project" value="UniProtKB-UniRule"/>
</dbReference>
<evidence type="ECO:0000256" key="13">
    <source>
        <dbReference type="HAMAP-Rule" id="MF_00281"/>
    </source>
</evidence>
<keyword evidence="6 13" id="KW-0479">Metal-binding</keyword>
<organism evidence="15 16">
    <name type="scientific">Mesoterricola sediminis</name>
    <dbReference type="NCBI Taxonomy" id="2927980"/>
    <lineage>
        <taxon>Bacteria</taxon>
        <taxon>Pseudomonadati</taxon>
        <taxon>Acidobacteriota</taxon>
        <taxon>Holophagae</taxon>
        <taxon>Holophagales</taxon>
        <taxon>Holophagaceae</taxon>
        <taxon>Mesoterricola</taxon>
    </lineage>
</organism>
<keyword evidence="8 13" id="KW-0067">ATP-binding</keyword>
<dbReference type="Proteomes" id="UP001228113">
    <property type="component" value="Chromosome"/>
</dbReference>
<dbReference type="InterPro" id="IPR045864">
    <property type="entry name" value="aa-tRNA-synth_II/BPL/LPL"/>
</dbReference>
<dbReference type="EMBL" id="AP027081">
    <property type="protein sequence ID" value="BDU78730.1"/>
    <property type="molecule type" value="Genomic_DNA"/>
</dbReference>
<evidence type="ECO:0000256" key="6">
    <source>
        <dbReference type="ARBA" id="ARBA00022723"/>
    </source>
</evidence>
<dbReference type="Pfam" id="PF01409">
    <property type="entry name" value="tRNA-synt_2d"/>
    <property type="match status" value="1"/>
</dbReference>
<dbReference type="InterPro" id="IPR010978">
    <property type="entry name" value="tRNA-bd_arm"/>
</dbReference>
<evidence type="ECO:0000259" key="14">
    <source>
        <dbReference type="PROSITE" id="PS50862"/>
    </source>
</evidence>
<feature type="domain" description="Aminoacyl-transfer RNA synthetases class-II family profile" evidence="14">
    <location>
        <begin position="117"/>
        <end position="351"/>
    </location>
</feature>
<dbReference type="GO" id="GO:0005737">
    <property type="term" value="C:cytoplasm"/>
    <property type="evidence" value="ECO:0007669"/>
    <property type="project" value="UniProtKB-SubCell"/>
</dbReference>
<dbReference type="InterPro" id="IPR004529">
    <property type="entry name" value="Phe-tRNA-synth_IIc_asu"/>
</dbReference>
<comment type="catalytic activity">
    <reaction evidence="12 13">
        <text>tRNA(Phe) + L-phenylalanine + ATP = L-phenylalanyl-tRNA(Phe) + AMP + diphosphate + H(+)</text>
        <dbReference type="Rhea" id="RHEA:19413"/>
        <dbReference type="Rhea" id="RHEA-COMP:9668"/>
        <dbReference type="Rhea" id="RHEA-COMP:9699"/>
        <dbReference type="ChEBI" id="CHEBI:15378"/>
        <dbReference type="ChEBI" id="CHEBI:30616"/>
        <dbReference type="ChEBI" id="CHEBI:33019"/>
        <dbReference type="ChEBI" id="CHEBI:58095"/>
        <dbReference type="ChEBI" id="CHEBI:78442"/>
        <dbReference type="ChEBI" id="CHEBI:78531"/>
        <dbReference type="ChEBI" id="CHEBI:456215"/>
        <dbReference type="EC" id="6.1.1.20"/>
    </reaction>
</comment>
<evidence type="ECO:0000256" key="5">
    <source>
        <dbReference type="ARBA" id="ARBA00022598"/>
    </source>
</evidence>
<evidence type="ECO:0000256" key="12">
    <source>
        <dbReference type="ARBA" id="ARBA00049255"/>
    </source>
</evidence>
<dbReference type="EC" id="6.1.1.20" evidence="13"/>
<keyword evidence="5 13" id="KW-0436">Ligase</keyword>
<dbReference type="PANTHER" id="PTHR11538:SF41">
    <property type="entry name" value="PHENYLALANINE--TRNA LIGASE, MITOCHONDRIAL"/>
    <property type="match status" value="1"/>
</dbReference>
<dbReference type="InterPro" id="IPR006195">
    <property type="entry name" value="aa-tRNA-synth_II"/>
</dbReference>
<dbReference type="HAMAP" id="MF_00281">
    <property type="entry name" value="Phe_tRNA_synth_alpha1"/>
    <property type="match status" value="1"/>
</dbReference>
<evidence type="ECO:0000256" key="2">
    <source>
        <dbReference type="ARBA" id="ARBA00010207"/>
    </source>
</evidence>
<sequence length="364" mass="39715">METTLLPPEIEEARQAFPEALAACADLDALLRLKGAYVGREGSHAARLMELLKAAPKEQKRELGAAANALKTQWEEGLRTRQAELEEARKRAAALASGWDPTLPPPVPAQGALHPLNRLMDRLVDVFRPLGYHVEEGPEAETEEHNFDGLNIPEDHPARGSADTFYFRQGGGLLLRTHTSPVQVRVLKRIGAKGPDGLSELERSGGIRFLAPGRVYRKDEIDPTHSPMFHQVEGMLVGKGIGMHHLKGTLSYAMKALFGPGADVRFRPSYFPFVEPGAEMDVRCPLCGGSGCRVCKGSGWVELLGAGLIHPNVLAYAGIDPAVWSGFAFGMGVERTAMMVSQTPDLRLFFENDQRFLNSMGGLD</sequence>
<evidence type="ECO:0000256" key="11">
    <source>
        <dbReference type="ARBA" id="ARBA00023146"/>
    </source>
</evidence>
<dbReference type="NCBIfam" id="TIGR00468">
    <property type="entry name" value="pheS"/>
    <property type="match status" value="1"/>
</dbReference>
<evidence type="ECO:0000256" key="4">
    <source>
        <dbReference type="ARBA" id="ARBA00022490"/>
    </source>
</evidence>
<keyword evidence="7 13" id="KW-0547">Nucleotide-binding</keyword>
<dbReference type="GO" id="GO:0004826">
    <property type="term" value="F:phenylalanine-tRNA ligase activity"/>
    <property type="evidence" value="ECO:0007669"/>
    <property type="project" value="UniProtKB-UniRule"/>
</dbReference>
<evidence type="ECO:0000256" key="10">
    <source>
        <dbReference type="ARBA" id="ARBA00022917"/>
    </source>
</evidence>
<evidence type="ECO:0000256" key="8">
    <source>
        <dbReference type="ARBA" id="ARBA00022840"/>
    </source>
</evidence>
<dbReference type="GO" id="GO:0006432">
    <property type="term" value="P:phenylalanyl-tRNA aminoacylation"/>
    <property type="evidence" value="ECO:0007669"/>
    <property type="project" value="UniProtKB-UniRule"/>
</dbReference>
<gene>
    <name evidence="13 15" type="primary">pheS</name>
    <name evidence="15" type="ORF">METESE_36880</name>
</gene>
<dbReference type="SUPFAM" id="SSF46589">
    <property type="entry name" value="tRNA-binding arm"/>
    <property type="match status" value="1"/>
</dbReference>
<evidence type="ECO:0000256" key="9">
    <source>
        <dbReference type="ARBA" id="ARBA00022842"/>
    </source>
</evidence>
<keyword evidence="10 13" id="KW-0648">Protein biosynthesis</keyword>
<keyword evidence="4 13" id="KW-0963">Cytoplasm</keyword>
<dbReference type="KEGG" id="msea:METESE_36880"/>
<evidence type="ECO:0000313" key="15">
    <source>
        <dbReference type="EMBL" id="BDU78730.1"/>
    </source>
</evidence>
<dbReference type="InterPro" id="IPR002319">
    <property type="entry name" value="Phenylalanyl-tRNA_Synthase"/>
</dbReference>
<reference evidence="15" key="1">
    <citation type="journal article" date="2023" name="Int. J. Syst. Evol. Microbiol.">
        <title>Mesoterricola silvestris gen. nov., sp. nov., Mesoterricola sediminis sp. nov., Geothrix oryzae sp. nov., Geothrix edaphica sp. nov., Geothrix rubra sp. nov., and Geothrix limicola sp. nov., six novel members of Acidobacteriota isolated from soils.</title>
        <authorList>
            <person name="Itoh H."/>
            <person name="Sugisawa Y."/>
            <person name="Mise K."/>
            <person name="Xu Z."/>
            <person name="Kuniyasu M."/>
            <person name="Ushijima N."/>
            <person name="Kawano K."/>
            <person name="Kobayashi E."/>
            <person name="Shiratori Y."/>
            <person name="Masuda Y."/>
            <person name="Senoo K."/>
        </authorList>
    </citation>
    <scope>NUCLEOTIDE SEQUENCE</scope>
    <source>
        <strain evidence="15">W786</strain>
    </source>
</reference>
<comment type="subcellular location">
    <subcellularLocation>
        <location evidence="1 13">Cytoplasm</location>
    </subcellularLocation>
</comment>
<dbReference type="AlphaFoldDB" id="A0AA48GZZ9"/>
<dbReference type="RefSeq" id="WP_243331828.1">
    <property type="nucleotide sequence ID" value="NZ_AP027081.1"/>
</dbReference>
<evidence type="ECO:0000256" key="7">
    <source>
        <dbReference type="ARBA" id="ARBA00022741"/>
    </source>
</evidence>
<keyword evidence="11 13" id="KW-0030">Aminoacyl-tRNA synthetase</keyword>
<dbReference type="InterPro" id="IPR022911">
    <property type="entry name" value="Phe_tRNA_ligase_alpha1_bac"/>
</dbReference>
<comment type="similarity">
    <text evidence="2 13">Belongs to the class-II aminoacyl-tRNA synthetase family. Phe-tRNA synthetase alpha subunit type 1 subfamily.</text>
</comment>
<comment type="subunit">
    <text evidence="3 13">Tetramer of two alpha and two beta subunits.</text>
</comment>
<accession>A0AA48GZZ9</accession>
<dbReference type="Gene3D" id="3.30.930.10">
    <property type="entry name" value="Bira Bifunctional Protein, Domain 2"/>
    <property type="match status" value="1"/>
</dbReference>
<evidence type="ECO:0000313" key="16">
    <source>
        <dbReference type="Proteomes" id="UP001228113"/>
    </source>
</evidence>